<dbReference type="EMBL" id="JAWDJX010000014">
    <property type="protein sequence ID" value="KAK3053755.1"/>
    <property type="molecule type" value="Genomic_DNA"/>
</dbReference>
<evidence type="ECO:0000313" key="1">
    <source>
        <dbReference type="EMBL" id="KAK3053755.1"/>
    </source>
</evidence>
<comment type="caution">
    <text evidence="1">The sequence shown here is derived from an EMBL/GenBank/DDBJ whole genome shotgun (WGS) entry which is preliminary data.</text>
</comment>
<gene>
    <name evidence="1" type="ORF">LTR09_005035</name>
</gene>
<reference evidence="1" key="1">
    <citation type="submission" date="2023-04" db="EMBL/GenBank/DDBJ databases">
        <title>Black Yeasts Isolated from many extreme environments.</title>
        <authorList>
            <person name="Coleine C."/>
            <person name="Stajich J.E."/>
            <person name="Selbmann L."/>
        </authorList>
    </citation>
    <scope>NUCLEOTIDE SEQUENCE</scope>
    <source>
        <strain evidence="1">CCFEE 5312</strain>
    </source>
</reference>
<name>A0AAJ0GCH7_9PEZI</name>
<organism evidence="1 2">
    <name type="scientific">Extremus antarcticus</name>
    <dbReference type="NCBI Taxonomy" id="702011"/>
    <lineage>
        <taxon>Eukaryota</taxon>
        <taxon>Fungi</taxon>
        <taxon>Dikarya</taxon>
        <taxon>Ascomycota</taxon>
        <taxon>Pezizomycotina</taxon>
        <taxon>Dothideomycetes</taxon>
        <taxon>Dothideomycetidae</taxon>
        <taxon>Mycosphaerellales</taxon>
        <taxon>Extremaceae</taxon>
        <taxon>Extremus</taxon>
    </lineage>
</organism>
<keyword evidence="2" id="KW-1185">Reference proteome</keyword>
<accession>A0AAJ0GCH7</accession>
<evidence type="ECO:0000313" key="2">
    <source>
        <dbReference type="Proteomes" id="UP001271007"/>
    </source>
</evidence>
<sequence length="245" mass="28274">MVNRWVPGTPIASPMVHILHWSDDQAAHTNAVHLMQFLVAEYNYLAYIFTEKDMDLYANYSKEQQIFAARRWFVAKFNNEQQALPYTDDDHQLMTVCYIGPSRAVEVHHPSGSSSWQRPHLFAESPDRSMEFDLTWMQQHLRDSVVHDILCIFECSGDLYTGMDDVRKGVVLEHRMWTLSAGFRLIRITNGPQDLTRRLVANLDSDRRPTSILNRAGSMWKDVKWEMAEAVSSVECKQELPNGAV</sequence>
<proteinExistence type="predicted"/>
<protein>
    <submittedName>
        <fullName evidence="1">Uncharacterized protein</fullName>
    </submittedName>
</protein>
<dbReference type="Proteomes" id="UP001271007">
    <property type="component" value="Unassembled WGS sequence"/>
</dbReference>
<dbReference type="AlphaFoldDB" id="A0AAJ0GCH7"/>